<dbReference type="Pfam" id="PF11955">
    <property type="entry name" value="PORR"/>
    <property type="match status" value="1"/>
</dbReference>
<dbReference type="Proteomes" id="UP000236161">
    <property type="component" value="Unassembled WGS sequence"/>
</dbReference>
<dbReference type="PANTHER" id="PTHR31476:SF9">
    <property type="entry name" value="PROTEIN ROOT PRIMORDIUM DEFECTIVE 1"/>
    <property type="match status" value="1"/>
</dbReference>
<evidence type="ECO:0000313" key="3">
    <source>
        <dbReference type="EMBL" id="PKA47834.1"/>
    </source>
</evidence>
<evidence type="ECO:0000256" key="1">
    <source>
        <dbReference type="SAM" id="MobiDB-lite"/>
    </source>
</evidence>
<feature type="region of interest" description="Disordered" evidence="1">
    <location>
        <begin position="421"/>
        <end position="446"/>
    </location>
</feature>
<dbReference type="GO" id="GO:0003723">
    <property type="term" value="F:RNA binding"/>
    <property type="evidence" value="ECO:0007669"/>
    <property type="project" value="InterPro"/>
</dbReference>
<dbReference type="InterPro" id="IPR045040">
    <property type="entry name" value="PORR_fam"/>
</dbReference>
<dbReference type="PANTHER" id="PTHR31476">
    <property type="entry name" value="PROTEIN WHAT'S THIS FACTOR 1 HOMOLOG, CHLOROPLASTIC"/>
    <property type="match status" value="1"/>
</dbReference>
<dbReference type="EMBL" id="KZ453086">
    <property type="protein sequence ID" value="PKA47834.1"/>
    <property type="molecule type" value="Genomic_DNA"/>
</dbReference>
<keyword evidence="4" id="KW-1185">Reference proteome</keyword>
<accession>A0A2H9ZX22</accession>
<gene>
    <name evidence="3" type="ORF">AXF42_Ash020237</name>
</gene>
<feature type="domain" description="PORR" evidence="2">
    <location>
        <begin position="54"/>
        <end position="397"/>
    </location>
</feature>
<organism evidence="3 4">
    <name type="scientific">Apostasia shenzhenica</name>
    <dbReference type="NCBI Taxonomy" id="1088818"/>
    <lineage>
        <taxon>Eukaryota</taxon>
        <taxon>Viridiplantae</taxon>
        <taxon>Streptophyta</taxon>
        <taxon>Embryophyta</taxon>
        <taxon>Tracheophyta</taxon>
        <taxon>Spermatophyta</taxon>
        <taxon>Magnoliopsida</taxon>
        <taxon>Liliopsida</taxon>
        <taxon>Asparagales</taxon>
        <taxon>Orchidaceae</taxon>
        <taxon>Apostasioideae</taxon>
        <taxon>Apostasia</taxon>
    </lineage>
</organism>
<reference evidence="3 4" key="1">
    <citation type="journal article" date="2017" name="Nature">
        <title>The Apostasia genome and the evolution of orchids.</title>
        <authorList>
            <person name="Zhang G.Q."/>
            <person name="Liu K.W."/>
            <person name="Li Z."/>
            <person name="Lohaus R."/>
            <person name="Hsiao Y.Y."/>
            <person name="Niu S.C."/>
            <person name="Wang J.Y."/>
            <person name="Lin Y.C."/>
            <person name="Xu Q."/>
            <person name="Chen L.J."/>
            <person name="Yoshida K."/>
            <person name="Fujiwara S."/>
            <person name="Wang Z.W."/>
            <person name="Zhang Y.Q."/>
            <person name="Mitsuda N."/>
            <person name="Wang M."/>
            <person name="Liu G.H."/>
            <person name="Pecoraro L."/>
            <person name="Huang H.X."/>
            <person name="Xiao X.J."/>
            <person name="Lin M."/>
            <person name="Wu X.Y."/>
            <person name="Wu W.L."/>
            <person name="Chen Y.Y."/>
            <person name="Chang S.B."/>
            <person name="Sakamoto S."/>
            <person name="Ohme-Takagi M."/>
            <person name="Yagi M."/>
            <person name="Zeng S.J."/>
            <person name="Shen C.Y."/>
            <person name="Yeh C.M."/>
            <person name="Luo Y.B."/>
            <person name="Tsai W.C."/>
            <person name="Van de Peer Y."/>
            <person name="Liu Z.J."/>
        </authorList>
    </citation>
    <scope>NUCLEOTIDE SEQUENCE [LARGE SCALE GENOMIC DNA]</scope>
    <source>
        <strain evidence="4">cv. Shenzhen</strain>
        <tissue evidence="3">Stem</tissue>
    </source>
</reference>
<feature type="compositionally biased region" description="Low complexity" evidence="1">
    <location>
        <begin position="435"/>
        <end position="446"/>
    </location>
</feature>
<dbReference type="OrthoDB" id="657547at2759"/>
<dbReference type="AlphaFoldDB" id="A0A2H9ZX22"/>
<sequence>MPSFSTWRSRFASILVSSICTPSIAAVVFSIGTPSIARRHKSQSTSIPKKLQRVRDHGFDDLMEVEKKVRRVLKLQDLILTHPGGGLPVSRLDTLARRHLGFAPQEAGSFILRHPHVFHIFDHPVQRILWIRLTPRAVHQIRLESDAISSSLPAAAHRLRRLLLLAAPSFRIRLEHIRLARRDLGLPDDFEQSVVLANPSLFRLLSPSGPDAEPRLKFVEAVVDPDEPSPVAAVDLAREREYRARGSDAEDARFAFPIQFPPGFKIGKYYRIAVWKWQRLPYWSPYEDVSGYDLRSLEAQRRMEKRAVGSIHELLSLTAEKRTALEKIAHFRQAMGLPKKLKEFLLQHQGIFYISTRGNQGKLHTVFLREAYRKGELLEPNDVFLARKRLRELLLMSPKKVNFDRMLTSLGRGVNSKQFFEDGDVGRGEDGDGSGSDSGVETQIVD</sequence>
<protein>
    <recommendedName>
        <fullName evidence="2">PORR domain-containing protein</fullName>
    </recommendedName>
</protein>
<name>A0A2H9ZX22_9ASPA</name>
<dbReference type="InterPro" id="IPR021099">
    <property type="entry name" value="PORR_domain"/>
</dbReference>
<evidence type="ECO:0000259" key="2">
    <source>
        <dbReference type="Pfam" id="PF11955"/>
    </source>
</evidence>
<evidence type="ECO:0000313" key="4">
    <source>
        <dbReference type="Proteomes" id="UP000236161"/>
    </source>
</evidence>
<proteinExistence type="predicted"/>
<dbReference type="STRING" id="1088818.A0A2H9ZX22"/>